<protein>
    <submittedName>
        <fullName evidence="2">Uncharacterized protein</fullName>
    </submittedName>
</protein>
<dbReference type="Proteomes" id="UP001472677">
    <property type="component" value="Unassembled WGS sequence"/>
</dbReference>
<name>A0ABR2ASU7_9ROSI</name>
<feature type="compositionally biased region" description="Low complexity" evidence="1">
    <location>
        <begin position="49"/>
        <end position="66"/>
    </location>
</feature>
<dbReference type="EMBL" id="JBBPBM010000328">
    <property type="protein sequence ID" value="KAK8497163.1"/>
    <property type="molecule type" value="Genomic_DNA"/>
</dbReference>
<evidence type="ECO:0000313" key="3">
    <source>
        <dbReference type="Proteomes" id="UP001472677"/>
    </source>
</evidence>
<keyword evidence="3" id="KW-1185">Reference proteome</keyword>
<organism evidence="2 3">
    <name type="scientific">Hibiscus sabdariffa</name>
    <name type="common">roselle</name>
    <dbReference type="NCBI Taxonomy" id="183260"/>
    <lineage>
        <taxon>Eukaryota</taxon>
        <taxon>Viridiplantae</taxon>
        <taxon>Streptophyta</taxon>
        <taxon>Embryophyta</taxon>
        <taxon>Tracheophyta</taxon>
        <taxon>Spermatophyta</taxon>
        <taxon>Magnoliopsida</taxon>
        <taxon>eudicotyledons</taxon>
        <taxon>Gunneridae</taxon>
        <taxon>Pentapetalae</taxon>
        <taxon>rosids</taxon>
        <taxon>malvids</taxon>
        <taxon>Malvales</taxon>
        <taxon>Malvaceae</taxon>
        <taxon>Malvoideae</taxon>
        <taxon>Hibiscus</taxon>
    </lineage>
</organism>
<evidence type="ECO:0000256" key="1">
    <source>
        <dbReference type="SAM" id="MobiDB-lite"/>
    </source>
</evidence>
<accession>A0ABR2ASU7</accession>
<proteinExistence type="predicted"/>
<gene>
    <name evidence="2" type="ORF">V6N12_046749</name>
</gene>
<comment type="caution">
    <text evidence="2">The sequence shown here is derived from an EMBL/GenBank/DDBJ whole genome shotgun (WGS) entry which is preliminary data.</text>
</comment>
<sequence length="159" mass="16750">MTESFGPWMMIECRQRQNHRKDSIRLLGYVPSVIQESRFNPIFEEDPHVAPNSPPTTSTAVASLSASVPTKPVSPGILVAPSDEVDPPVQKDLHTAVVISENANPNVMGDVSSPTILPPSEPSCVSIAAGGILNATASSNSMDSPATGEVFSKSLPSDL</sequence>
<reference evidence="2 3" key="1">
    <citation type="journal article" date="2024" name="G3 (Bethesda)">
        <title>Genome assembly of Hibiscus sabdariffa L. provides insights into metabolisms of medicinal natural products.</title>
        <authorList>
            <person name="Kim T."/>
        </authorList>
    </citation>
    <scope>NUCLEOTIDE SEQUENCE [LARGE SCALE GENOMIC DNA]</scope>
    <source>
        <strain evidence="2">TK-2024</strain>
        <tissue evidence="2">Old leaves</tissue>
    </source>
</reference>
<feature type="region of interest" description="Disordered" evidence="1">
    <location>
        <begin position="44"/>
        <end position="66"/>
    </location>
</feature>
<evidence type="ECO:0000313" key="2">
    <source>
        <dbReference type="EMBL" id="KAK8497163.1"/>
    </source>
</evidence>
<feature type="region of interest" description="Disordered" evidence="1">
    <location>
        <begin position="136"/>
        <end position="159"/>
    </location>
</feature>